<dbReference type="Proteomes" id="UP000011731">
    <property type="component" value="Unassembled WGS sequence"/>
</dbReference>
<dbReference type="CDD" id="cd02440">
    <property type="entry name" value="AdoMet_MTases"/>
    <property type="match status" value="1"/>
</dbReference>
<dbReference type="Gene3D" id="3.40.50.150">
    <property type="entry name" value="Vaccinia Virus protein VP39"/>
    <property type="match status" value="1"/>
</dbReference>
<dbReference type="GO" id="GO:0008168">
    <property type="term" value="F:methyltransferase activity"/>
    <property type="evidence" value="ECO:0007669"/>
    <property type="project" value="UniProtKB-KW"/>
</dbReference>
<feature type="domain" description="Methyltransferase" evidence="1">
    <location>
        <begin position="62"/>
        <end position="160"/>
    </location>
</feature>
<gene>
    <name evidence="2" type="ORF">G352_22726</name>
</gene>
<dbReference type="RefSeq" id="WP_003938606.1">
    <property type="nucleotide sequence ID" value="NZ_AOEX01000086.1"/>
</dbReference>
<dbReference type="InterPro" id="IPR041698">
    <property type="entry name" value="Methyltransf_25"/>
</dbReference>
<reference evidence="2 3" key="1">
    <citation type="journal article" date="2013" name="Genome Announc.">
        <title>Draft Genome Sequence of Rhodococcus ruber Strain BKS 20-38.</title>
        <authorList>
            <person name="Bala M."/>
            <person name="Kumar S."/>
            <person name="Raghava G.P."/>
            <person name="Mayilraj S."/>
        </authorList>
    </citation>
    <scope>NUCLEOTIDE SEQUENCE [LARGE SCALE GENOMIC DNA]</scope>
    <source>
        <strain evidence="2 3">BKS 20-38</strain>
    </source>
</reference>
<evidence type="ECO:0000313" key="2">
    <source>
        <dbReference type="EMBL" id="EME55785.1"/>
    </source>
</evidence>
<keyword evidence="2" id="KW-0808">Transferase</keyword>
<dbReference type="InterPro" id="IPR029063">
    <property type="entry name" value="SAM-dependent_MTases_sf"/>
</dbReference>
<evidence type="ECO:0000313" key="3">
    <source>
        <dbReference type="Proteomes" id="UP000011731"/>
    </source>
</evidence>
<protein>
    <submittedName>
        <fullName evidence="2">Type 12 methyltransferase</fullName>
    </submittedName>
</protein>
<keyword evidence="2" id="KW-0489">Methyltransferase</keyword>
<accession>M2Y2K3</accession>
<dbReference type="EMBL" id="AOEX01000086">
    <property type="protein sequence ID" value="EME55785.1"/>
    <property type="molecule type" value="Genomic_DNA"/>
</dbReference>
<keyword evidence="3" id="KW-1185">Reference proteome</keyword>
<evidence type="ECO:0000259" key="1">
    <source>
        <dbReference type="Pfam" id="PF13649"/>
    </source>
</evidence>
<dbReference type="Pfam" id="PF13649">
    <property type="entry name" value="Methyltransf_25"/>
    <property type="match status" value="1"/>
</dbReference>
<dbReference type="GO" id="GO:0032259">
    <property type="term" value="P:methylation"/>
    <property type="evidence" value="ECO:0007669"/>
    <property type="project" value="UniProtKB-KW"/>
</dbReference>
<organism evidence="2 3">
    <name type="scientific">Rhodococcus ruber BKS 20-38</name>
    <dbReference type="NCBI Taxonomy" id="1278076"/>
    <lineage>
        <taxon>Bacteria</taxon>
        <taxon>Bacillati</taxon>
        <taxon>Actinomycetota</taxon>
        <taxon>Actinomycetes</taxon>
        <taxon>Mycobacteriales</taxon>
        <taxon>Nocardiaceae</taxon>
        <taxon>Rhodococcus</taxon>
    </lineage>
</organism>
<comment type="caution">
    <text evidence="2">The sequence shown here is derived from an EMBL/GenBank/DDBJ whole genome shotgun (WGS) entry which is preliminary data.</text>
</comment>
<dbReference type="PATRIC" id="fig|1278076.4.peg.4653"/>
<name>M2Y2K3_9NOCA</name>
<proteinExistence type="predicted"/>
<dbReference type="SUPFAM" id="SSF53335">
    <property type="entry name" value="S-adenosyl-L-methionine-dependent methyltransferases"/>
    <property type="match status" value="1"/>
</dbReference>
<dbReference type="AlphaFoldDB" id="M2Y2K3"/>
<sequence length="267" mass="29131">MTDIITNTISTADLVAAWDAQQEAYVAYREQRFEVMLELVADLFARADNSYGPDGTGAVAFDAACGPGSLSRRLLDRFPGVRVIGVDYDPALLALAADSLAGFGSRFSAVDADLADPRWPDALPAPMVDVVVSSTALHWLAPETLVGLYCTLGDVVADGGVLLNADHLRYHPVRQGFMHAAADGHDRRSQASRRREGAMTWEQWWCRAAGHPVAGPLVAERERRFADRPPTTLAPLDFHLQALATAGFSETGTVWQYLDDYVVFARR</sequence>